<evidence type="ECO:0000256" key="1">
    <source>
        <dbReference type="SAM" id="MobiDB-lite"/>
    </source>
</evidence>
<evidence type="ECO:0000313" key="2">
    <source>
        <dbReference type="EMBL" id="RCN49192.1"/>
    </source>
</evidence>
<dbReference type="AlphaFoldDB" id="A0A368GXV0"/>
<name>A0A368GXV0_ANCCA</name>
<evidence type="ECO:0000313" key="3">
    <source>
        <dbReference type="Proteomes" id="UP000252519"/>
    </source>
</evidence>
<keyword evidence="3" id="KW-1185">Reference proteome</keyword>
<reference evidence="2 3" key="1">
    <citation type="submission" date="2014-10" db="EMBL/GenBank/DDBJ databases">
        <title>Draft genome of the hookworm Ancylostoma caninum.</title>
        <authorList>
            <person name="Mitreva M."/>
        </authorList>
    </citation>
    <scope>NUCLEOTIDE SEQUENCE [LARGE SCALE GENOMIC DNA]</scope>
    <source>
        <strain evidence="2 3">Baltimore</strain>
    </source>
</reference>
<comment type="caution">
    <text evidence="2">The sequence shown here is derived from an EMBL/GenBank/DDBJ whole genome shotgun (WGS) entry which is preliminary data.</text>
</comment>
<feature type="compositionally biased region" description="Polar residues" evidence="1">
    <location>
        <begin position="1"/>
        <end position="11"/>
    </location>
</feature>
<feature type="region of interest" description="Disordered" evidence="1">
    <location>
        <begin position="1"/>
        <end position="39"/>
    </location>
</feature>
<organism evidence="2 3">
    <name type="scientific">Ancylostoma caninum</name>
    <name type="common">Dog hookworm</name>
    <dbReference type="NCBI Taxonomy" id="29170"/>
    <lineage>
        <taxon>Eukaryota</taxon>
        <taxon>Metazoa</taxon>
        <taxon>Ecdysozoa</taxon>
        <taxon>Nematoda</taxon>
        <taxon>Chromadorea</taxon>
        <taxon>Rhabditida</taxon>
        <taxon>Rhabditina</taxon>
        <taxon>Rhabditomorpha</taxon>
        <taxon>Strongyloidea</taxon>
        <taxon>Ancylostomatidae</taxon>
        <taxon>Ancylostomatinae</taxon>
        <taxon>Ancylostoma</taxon>
    </lineage>
</organism>
<dbReference type="OrthoDB" id="10524099at2759"/>
<accession>A0A368GXV0</accession>
<proteinExistence type="predicted"/>
<protein>
    <submittedName>
        <fullName evidence="2">Uncharacterized protein</fullName>
    </submittedName>
</protein>
<dbReference type="Proteomes" id="UP000252519">
    <property type="component" value="Unassembled WGS sequence"/>
</dbReference>
<sequence length="39" mass="4569">MKLQLHFSSRLKQADEKSDANQFQPQKITVHGQDVWSNK</sequence>
<dbReference type="EMBL" id="JOJR01000037">
    <property type="protein sequence ID" value="RCN49192.1"/>
    <property type="molecule type" value="Genomic_DNA"/>
</dbReference>
<gene>
    <name evidence="2" type="ORF">ANCCAN_04765</name>
</gene>